<sequence>MENGLERIRQGISILKPSERKVSEYILDNPKEILQMPIAVLSKKTNTSEATIIRMCRSLHFKGYSELKLNIAAALPQKNPIEHKYQDISPDSSLSETISQIASNNIYSIKNTLSVNDEEVMKKVIQGLHTARRIAIIGVGASGIVALDFEQKLKRINKWCEALIDSHSQLVSVINLNDEDVLFAISYSGETKEIINAVNIAKKNNIKVISLTEYSNNTLQKLADHNLFVSSTENFIRSAATASRISQLTIIDILFTGLASLYFDEAVKYLDKTREVISKFSK</sequence>
<evidence type="ECO:0000313" key="7">
    <source>
        <dbReference type="Proteomes" id="UP000032512"/>
    </source>
</evidence>
<gene>
    <name evidence="6" type="ORF">UB32_00585</name>
</gene>
<feature type="domain" description="SIS" evidence="5">
    <location>
        <begin position="124"/>
        <end position="264"/>
    </location>
</feature>
<evidence type="ECO:0000259" key="4">
    <source>
        <dbReference type="PROSITE" id="PS51071"/>
    </source>
</evidence>
<evidence type="ECO:0000259" key="5">
    <source>
        <dbReference type="PROSITE" id="PS51464"/>
    </source>
</evidence>
<evidence type="ECO:0008006" key="8">
    <source>
        <dbReference type="Google" id="ProtNLM"/>
    </source>
</evidence>
<dbReference type="PROSITE" id="PS51464">
    <property type="entry name" value="SIS"/>
    <property type="match status" value="1"/>
</dbReference>
<evidence type="ECO:0000256" key="3">
    <source>
        <dbReference type="ARBA" id="ARBA00023163"/>
    </source>
</evidence>
<dbReference type="Proteomes" id="UP000032512">
    <property type="component" value="Unassembled WGS sequence"/>
</dbReference>
<dbReference type="OrthoDB" id="370421at2"/>
<dbReference type="GO" id="GO:0003700">
    <property type="term" value="F:DNA-binding transcription factor activity"/>
    <property type="evidence" value="ECO:0007669"/>
    <property type="project" value="InterPro"/>
</dbReference>
<dbReference type="Gene3D" id="1.10.10.10">
    <property type="entry name" value="Winged helix-like DNA-binding domain superfamily/Winged helix DNA-binding domain"/>
    <property type="match status" value="1"/>
</dbReference>
<dbReference type="InterPro" id="IPR035472">
    <property type="entry name" value="RpiR-like_SIS"/>
</dbReference>
<dbReference type="AlphaFoldDB" id="A0A0D6ZGU1"/>
<keyword evidence="3" id="KW-0804">Transcription</keyword>
<evidence type="ECO:0000256" key="1">
    <source>
        <dbReference type="ARBA" id="ARBA00023015"/>
    </source>
</evidence>
<dbReference type="PATRIC" id="fig|285983.3.peg.3634"/>
<dbReference type="InterPro" id="IPR000281">
    <property type="entry name" value="HTH_RpiR"/>
</dbReference>
<name>A0A0D6ZGU1_9BACI</name>
<keyword evidence="2" id="KW-0238">DNA-binding</keyword>
<keyword evidence="1" id="KW-0805">Transcription regulation</keyword>
<dbReference type="Pfam" id="PF01418">
    <property type="entry name" value="HTH_6"/>
    <property type="match status" value="1"/>
</dbReference>
<organism evidence="6 7">
    <name type="scientific">Mesobacillus subterraneus</name>
    <dbReference type="NCBI Taxonomy" id="285983"/>
    <lineage>
        <taxon>Bacteria</taxon>
        <taxon>Bacillati</taxon>
        <taxon>Bacillota</taxon>
        <taxon>Bacilli</taxon>
        <taxon>Bacillales</taxon>
        <taxon>Bacillaceae</taxon>
        <taxon>Mesobacillus</taxon>
    </lineage>
</organism>
<dbReference type="RefSeq" id="WP_044390339.1">
    <property type="nucleotide sequence ID" value="NZ_JXIQ01000003.1"/>
</dbReference>
<dbReference type="GO" id="GO:0003677">
    <property type="term" value="F:DNA binding"/>
    <property type="evidence" value="ECO:0007669"/>
    <property type="project" value="UniProtKB-KW"/>
</dbReference>
<dbReference type="InterPro" id="IPR047640">
    <property type="entry name" value="RpiR-like"/>
</dbReference>
<dbReference type="InterPro" id="IPR036388">
    <property type="entry name" value="WH-like_DNA-bd_sf"/>
</dbReference>
<dbReference type="EMBL" id="JXIQ01000003">
    <property type="protein sequence ID" value="KIY23863.1"/>
    <property type="molecule type" value="Genomic_DNA"/>
</dbReference>
<reference evidence="6 7" key="1">
    <citation type="submission" date="2015-01" db="EMBL/GenBank/DDBJ databases">
        <title>Draft genome sequences of the supercritical CO2 tolerant bacteria Bacillus subterraneus MITOT1 and Bacillus cereus MIT0214.</title>
        <authorList>
            <person name="Peet K.C."/>
            <person name="Thompson J.R."/>
        </authorList>
    </citation>
    <scope>NUCLEOTIDE SEQUENCE [LARGE SCALE GENOMIC DNA]</scope>
    <source>
        <strain evidence="6 7">MITOT1</strain>
    </source>
</reference>
<dbReference type="Pfam" id="PF01380">
    <property type="entry name" value="SIS"/>
    <property type="match status" value="1"/>
</dbReference>
<dbReference type="PANTHER" id="PTHR30514">
    <property type="entry name" value="GLUCOKINASE"/>
    <property type="match status" value="1"/>
</dbReference>
<dbReference type="InterPro" id="IPR009057">
    <property type="entry name" value="Homeodomain-like_sf"/>
</dbReference>
<dbReference type="SUPFAM" id="SSF46689">
    <property type="entry name" value="Homeodomain-like"/>
    <property type="match status" value="1"/>
</dbReference>
<proteinExistence type="predicted"/>
<protein>
    <recommendedName>
        <fullName evidence="8">MurR/RpiR family transcriptional regulator</fullName>
    </recommendedName>
</protein>
<evidence type="ECO:0000256" key="2">
    <source>
        <dbReference type="ARBA" id="ARBA00023125"/>
    </source>
</evidence>
<evidence type="ECO:0000313" key="6">
    <source>
        <dbReference type="EMBL" id="KIY23863.1"/>
    </source>
</evidence>
<dbReference type="PANTHER" id="PTHR30514:SF1">
    <property type="entry name" value="HTH-TYPE TRANSCRIPTIONAL REGULATOR HEXR-RELATED"/>
    <property type="match status" value="1"/>
</dbReference>
<dbReference type="InterPro" id="IPR001347">
    <property type="entry name" value="SIS_dom"/>
</dbReference>
<accession>A0A0D6ZGU1</accession>
<dbReference type="Gene3D" id="3.40.50.10490">
    <property type="entry name" value="Glucose-6-phosphate isomerase like protein, domain 1"/>
    <property type="match status" value="1"/>
</dbReference>
<dbReference type="GO" id="GO:0097367">
    <property type="term" value="F:carbohydrate derivative binding"/>
    <property type="evidence" value="ECO:0007669"/>
    <property type="project" value="InterPro"/>
</dbReference>
<keyword evidence="7" id="KW-1185">Reference proteome</keyword>
<dbReference type="GO" id="GO:1901135">
    <property type="term" value="P:carbohydrate derivative metabolic process"/>
    <property type="evidence" value="ECO:0007669"/>
    <property type="project" value="InterPro"/>
</dbReference>
<comment type="caution">
    <text evidence="6">The sequence shown here is derived from an EMBL/GenBank/DDBJ whole genome shotgun (WGS) entry which is preliminary data.</text>
</comment>
<feature type="domain" description="HTH rpiR-type" evidence="4">
    <location>
        <begin position="2"/>
        <end position="78"/>
    </location>
</feature>
<dbReference type="SUPFAM" id="SSF53697">
    <property type="entry name" value="SIS domain"/>
    <property type="match status" value="1"/>
</dbReference>
<dbReference type="InterPro" id="IPR046348">
    <property type="entry name" value="SIS_dom_sf"/>
</dbReference>
<dbReference type="CDD" id="cd05013">
    <property type="entry name" value="SIS_RpiR"/>
    <property type="match status" value="1"/>
</dbReference>
<dbReference type="PROSITE" id="PS51071">
    <property type="entry name" value="HTH_RPIR"/>
    <property type="match status" value="1"/>
</dbReference>